<organism evidence="2 3">
    <name type="scientific">Streptomyces crystallinus</name>
    <dbReference type="NCBI Taxonomy" id="68191"/>
    <lineage>
        <taxon>Bacteria</taxon>
        <taxon>Bacillati</taxon>
        <taxon>Actinomycetota</taxon>
        <taxon>Actinomycetes</taxon>
        <taxon>Kitasatosporales</taxon>
        <taxon>Streptomycetaceae</taxon>
        <taxon>Streptomyces</taxon>
    </lineage>
</organism>
<dbReference type="Pfam" id="PF21806">
    <property type="entry name" value="DUF6879"/>
    <property type="match status" value="1"/>
</dbReference>
<accession>A0ABN1F1U9</accession>
<protein>
    <recommendedName>
        <fullName evidence="1">DUF6879 domain-containing protein</fullName>
    </recommendedName>
</protein>
<reference evidence="2 3" key="1">
    <citation type="journal article" date="2019" name="Int. J. Syst. Evol. Microbiol.">
        <title>The Global Catalogue of Microorganisms (GCM) 10K type strain sequencing project: providing services to taxonomists for standard genome sequencing and annotation.</title>
        <authorList>
            <consortium name="The Broad Institute Genomics Platform"/>
            <consortium name="The Broad Institute Genome Sequencing Center for Infectious Disease"/>
            <person name="Wu L."/>
            <person name="Ma J."/>
        </authorList>
    </citation>
    <scope>NUCLEOTIDE SEQUENCE [LARGE SCALE GENOMIC DNA]</scope>
    <source>
        <strain evidence="2 3">JCM 5067</strain>
    </source>
</reference>
<evidence type="ECO:0000313" key="3">
    <source>
        <dbReference type="Proteomes" id="UP001500668"/>
    </source>
</evidence>
<dbReference type="RefSeq" id="WP_344069658.1">
    <property type="nucleotide sequence ID" value="NZ_BAAACA010000004.1"/>
</dbReference>
<dbReference type="EMBL" id="BAAACA010000004">
    <property type="protein sequence ID" value="GAA0580241.1"/>
    <property type="molecule type" value="Genomic_DNA"/>
</dbReference>
<name>A0ABN1F1U9_9ACTN</name>
<evidence type="ECO:0000313" key="2">
    <source>
        <dbReference type="EMBL" id="GAA0580241.1"/>
    </source>
</evidence>
<dbReference type="Proteomes" id="UP001500668">
    <property type="component" value="Unassembled WGS sequence"/>
</dbReference>
<feature type="domain" description="DUF6879" evidence="1">
    <location>
        <begin position="6"/>
        <end position="169"/>
    </location>
</feature>
<keyword evidence="3" id="KW-1185">Reference proteome</keyword>
<evidence type="ECO:0000259" key="1">
    <source>
        <dbReference type="Pfam" id="PF21806"/>
    </source>
</evidence>
<proteinExistence type="predicted"/>
<comment type="caution">
    <text evidence="2">The sequence shown here is derived from an EMBL/GenBank/DDBJ whole genome shotgun (WGS) entry which is preliminary data.</text>
</comment>
<dbReference type="InterPro" id="IPR049244">
    <property type="entry name" value="DUF6879"/>
</dbReference>
<gene>
    <name evidence="2" type="ORF">GCM10010394_06040</name>
</gene>
<sequence length="175" mass="20603">MLLDGDEWRAMFHSFRTEAWRLETLPRYLMPQEEAEIRAFEEGKRIDLGSYRSGYTDRVKRQCTEGRTNGRVRILTRPLSDYLRFEFSRYYEPHTAAGEMIRILDVTDRPNPLAGVLDFWLFDRSTVVLMNYEPDGRQINRELYEGDPAPFVEYQRIALSESVPFSEYVSGDVRG</sequence>